<dbReference type="EMBL" id="CP071448">
    <property type="protein sequence ID" value="QSW87453.1"/>
    <property type="molecule type" value="Genomic_DNA"/>
</dbReference>
<evidence type="ECO:0000313" key="2">
    <source>
        <dbReference type="Proteomes" id="UP000663440"/>
    </source>
</evidence>
<evidence type="ECO:0000313" key="1">
    <source>
        <dbReference type="EMBL" id="QSW87453.1"/>
    </source>
</evidence>
<name>A0ABX7Q9Z8_9FLAO</name>
<dbReference type="InterPro" id="IPR050793">
    <property type="entry name" value="CMP-NeuNAc_synthase"/>
</dbReference>
<accession>A0ABX7Q9Z8</accession>
<dbReference type="Proteomes" id="UP000663440">
    <property type="component" value="Chromosome"/>
</dbReference>
<dbReference type="Pfam" id="PF02348">
    <property type="entry name" value="CTP_transf_3"/>
    <property type="match status" value="1"/>
</dbReference>
<proteinExistence type="predicted"/>
<protein>
    <submittedName>
        <fullName evidence="1">Acylneuraminate cytidylyltransferase family protein</fullName>
    </submittedName>
</protein>
<dbReference type="InterPro" id="IPR003329">
    <property type="entry name" value="Cytidylyl_trans"/>
</dbReference>
<sequence length="230" mass="26364">MRILYIIPARAGSKGLPGKNTKILGDKPLISHTIEFVLKNIKENDELCISTDDDIIFSIAKDLGVEIPFKRPAELATDTATTYDVIIHALKFYEERGQFFDCVMLLQVTSPLRAKTDLDNVILSYDNDTDMVVTVKESKENPYFTLFEEDKNGLLVKSKISNFQRRQDCPNVFAFNGSMYLMNVLSLKKGSMNEFKRIKKVIMPNERSVDVDTMADWILLEYYFSNFNTN</sequence>
<reference evidence="1 2" key="1">
    <citation type="submission" date="2021-03" db="EMBL/GenBank/DDBJ databases">
        <title>Flavobacterium kribbensis sp. nov, an endophytic bacteria, isolated from soybean.</title>
        <authorList>
            <person name="Lee J."/>
            <person name="Seo J."/>
        </authorList>
    </citation>
    <scope>NUCLEOTIDE SEQUENCE [LARGE SCALE GENOMIC DNA]</scope>
    <source>
        <strain evidence="1 2">BB8</strain>
    </source>
</reference>
<gene>
    <name evidence="1" type="ORF">J0383_14275</name>
</gene>
<organism evidence="1 2">
    <name type="scientific">Flavobacterium endoglycinae</name>
    <dbReference type="NCBI Taxonomy" id="2816357"/>
    <lineage>
        <taxon>Bacteria</taxon>
        <taxon>Pseudomonadati</taxon>
        <taxon>Bacteroidota</taxon>
        <taxon>Flavobacteriia</taxon>
        <taxon>Flavobacteriales</taxon>
        <taxon>Flavobacteriaceae</taxon>
        <taxon>Flavobacterium</taxon>
    </lineage>
</organism>
<keyword evidence="2" id="KW-1185">Reference proteome</keyword>
<dbReference type="Gene3D" id="3.90.550.10">
    <property type="entry name" value="Spore Coat Polysaccharide Biosynthesis Protein SpsA, Chain A"/>
    <property type="match status" value="1"/>
</dbReference>
<keyword evidence="1" id="KW-0548">Nucleotidyltransferase</keyword>
<dbReference type="SUPFAM" id="SSF53448">
    <property type="entry name" value="Nucleotide-diphospho-sugar transferases"/>
    <property type="match status" value="1"/>
</dbReference>
<dbReference type="PANTHER" id="PTHR21485">
    <property type="entry name" value="HAD SUPERFAMILY MEMBERS CMAS AND KDSC"/>
    <property type="match status" value="1"/>
</dbReference>
<dbReference type="RefSeq" id="WP_207294682.1">
    <property type="nucleotide sequence ID" value="NZ_CP071448.1"/>
</dbReference>
<dbReference type="InterPro" id="IPR029044">
    <property type="entry name" value="Nucleotide-diphossugar_trans"/>
</dbReference>
<dbReference type="GO" id="GO:0016779">
    <property type="term" value="F:nucleotidyltransferase activity"/>
    <property type="evidence" value="ECO:0007669"/>
    <property type="project" value="UniProtKB-KW"/>
</dbReference>
<dbReference type="PANTHER" id="PTHR21485:SF6">
    <property type="entry name" value="N-ACYLNEURAMINATE CYTIDYLYLTRANSFERASE-RELATED"/>
    <property type="match status" value="1"/>
</dbReference>
<dbReference type="CDD" id="cd02513">
    <property type="entry name" value="CMP-NeuAc_Synthase"/>
    <property type="match status" value="1"/>
</dbReference>
<keyword evidence="1" id="KW-0808">Transferase</keyword>